<dbReference type="EC" id="2.7.13.3" evidence="3"/>
<dbReference type="SMART" id="SM00304">
    <property type="entry name" value="HAMP"/>
    <property type="match status" value="1"/>
</dbReference>
<dbReference type="Pfam" id="PF02518">
    <property type="entry name" value="HATPase_c"/>
    <property type="match status" value="1"/>
</dbReference>
<dbReference type="SMART" id="SM00387">
    <property type="entry name" value="HATPase_c"/>
    <property type="match status" value="1"/>
</dbReference>
<dbReference type="SUPFAM" id="SSF158472">
    <property type="entry name" value="HAMP domain-like"/>
    <property type="match status" value="1"/>
</dbReference>
<dbReference type="Pfam" id="PF00512">
    <property type="entry name" value="HisKA"/>
    <property type="match status" value="1"/>
</dbReference>
<dbReference type="SMART" id="SM00388">
    <property type="entry name" value="HisKA"/>
    <property type="match status" value="1"/>
</dbReference>
<dbReference type="CDD" id="cd00075">
    <property type="entry name" value="HATPase"/>
    <property type="match status" value="1"/>
</dbReference>
<dbReference type="EMBL" id="BAAALS010000001">
    <property type="protein sequence ID" value="GAA1734220.1"/>
    <property type="molecule type" value="Genomic_DNA"/>
</dbReference>
<name>A0ABN2JPB0_9ACTN</name>
<sequence length="501" mass="53054">MSTAPRIPLRVKLTVAMLALVAAAIVVISAAGTVLLRDYLIDRIDAHLVEQANDIIEVDKQGRMPTQQEVCFVDFNPVNPEIALVFQNDACGVRSFLPPRYREEAGPKVDGSLAEAREQAGVVHTIPAQDGSHRWRVISVPLRGGQVVTVGEDLAGVEHAIGRLVLIQLLVGAAVLLTLATAGGWAVRRSLRPLGEIERTAAAIAGGDLRQRVPDLGSQTEVGRLAGAINVMLAQIEQAFTARAASEARAIRSEERMREFVADASHELRTPLTTIRGFAELYRQGAADDPAAVLKRIEDEAARMGLLVEDLLLLARLDRERPLQMKPVGLAGLVTDAAVAARAVAPDRTIEVELSPADPVVVGDEPRLRQVIGNLVTNALTHTPAGSPVTLRLREEAGGPHAEGTAVIEVSDAGPGLTAEQAERVFERFYRVDKARTRKAASSGSGATGAPHSGSGLGLAIVAALVAAHDGTVELDTNPGQGATFRVRLPLAPSPQSVTHS</sequence>
<dbReference type="PANTHER" id="PTHR45436:SF5">
    <property type="entry name" value="SENSOR HISTIDINE KINASE TRCS"/>
    <property type="match status" value="1"/>
</dbReference>
<keyword evidence="5" id="KW-0808">Transferase</keyword>
<comment type="catalytic activity">
    <reaction evidence="1">
        <text>ATP + protein L-histidine = ADP + protein N-phospho-L-histidine.</text>
        <dbReference type="EC" id="2.7.13.3"/>
    </reaction>
</comment>
<evidence type="ECO:0000256" key="9">
    <source>
        <dbReference type="ARBA" id="ARBA00023012"/>
    </source>
</evidence>
<accession>A0ABN2JPB0</accession>
<evidence type="ECO:0000256" key="4">
    <source>
        <dbReference type="ARBA" id="ARBA00022553"/>
    </source>
</evidence>
<evidence type="ECO:0000256" key="2">
    <source>
        <dbReference type="ARBA" id="ARBA00004236"/>
    </source>
</evidence>
<dbReference type="GO" id="GO:0016301">
    <property type="term" value="F:kinase activity"/>
    <property type="evidence" value="ECO:0007669"/>
    <property type="project" value="UniProtKB-KW"/>
</dbReference>
<gene>
    <name evidence="14" type="ORF">GCM10009681_00440</name>
</gene>
<evidence type="ECO:0000256" key="5">
    <source>
        <dbReference type="ARBA" id="ARBA00022679"/>
    </source>
</evidence>
<dbReference type="InterPro" id="IPR036890">
    <property type="entry name" value="HATPase_C_sf"/>
</dbReference>
<dbReference type="PANTHER" id="PTHR45436">
    <property type="entry name" value="SENSOR HISTIDINE KINASE YKOH"/>
    <property type="match status" value="1"/>
</dbReference>
<dbReference type="InterPro" id="IPR005467">
    <property type="entry name" value="His_kinase_dom"/>
</dbReference>
<evidence type="ECO:0000313" key="14">
    <source>
        <dbReference type="EMBL" id="GAA1734220.1"/>
    </source>
</evidence>
<evidence type="ECO:0000313" key="15">
    <source>
        <dbReference type="Proteomes" id="UP001500655"/>
    </source>
</evidence>
<dbReference type="SUPFAM" id="SSF55874">
    <property type="entry name" value="ATPase domain of HSP90 chaperone/DNA topoisomerase II/histidine kinase"/>
    <property type="match status" value="1"/>
</dbReference>
<dbReference type="Gene3D" id="3.30.565.10">
    <property type="entry name" value="Histidine kinase-like ATPase, C-terminal domain"/>
    <property type="match status" value="1"/>
</dbReference>
<keyword evidence="8 11" id="KW-1133">Transmembrane helix</keyword>
<keyword evidence="6 11" id="KW-0812">Transmembrane</keyword>
<feature type="transmembrane region" description="Helical" evidence="11">
    <location>
        <begin position="164"/>
        <end position="187"/>
    </location>
</feature>
<protein>
    <recommendedName>
        <fullName evidence="3">histidine kinase</fullName>
        <ecNumber evidence="3">2.7.13.3</ecNumber>
    </recommendedName>
</protein>
<dbReference type="Pfam" id="PF00672">
    <property type="entry name" value="HAMP"/>
    <property type="match status" value="1"/>
</dbReference>
<keyword evidence="9" id="KW-0902">Two-component regulatory system</keyword>
<dbReference type="InterPro" id="IPR003594">
    <property type="entry name" value="HATPase_dom"/>
</dbReference>
<dbReference type="InterPro" id="IPR003660">
    <property type="entry name" value="HAMP_dom"/>
</dbReference>
<keyword evidence="10 11" id="KW-0472">Membrane</keyword>
<comment type="subcellular location">
    <subcellularLocation>
        <location evidence="2">Cell membrane</location>
    </subcellularLocation>
</comment>
<dbReference type="InterPro" id="IPR004358">
    <property type="entry name" value="Sig_transdc_His_kin-like_C"/>
</dbReference>
<evidence type="ECO:0000256" key="1">
    <source>
        <dbReference type="ARBA" id="ARBA00000085"/>
    </source>
</evidence>
<dbReference type="CDD" id="cd00082">
    <property type="entry name" value="HisKA"/>
    <property type="match status" value="1"/>
</dbReference>
<dbReference type="InterPro" id="IPR036097">
    <property type="entry name" value="HisK_dim/P_sf"/>
</dbReference>
<dbReference type="PROSITE" id="PS50885">
    <property type="entry name" value="HAMP"/>
    <property type="match status" value="1"/>
</dbReference>
<evidence type="ECO:0000256" key="3">
    <source>
        <dbReference type="ARBA" id="ARBA00012438"/>
    </source>
</evidence>
<feature type="domain" description="Histidine kinase" evidence="12">
    <location>
        <begin position="263"/>
        <end position="493"/>
    </location>
</feature>
<feature type="transmembrane region" description="Helical" evidence="11">
    <location>
        <begin position="15"/>
        <end position="36"/>
    </location>
</feature>
<evidence type="ECO:0000256" key="10">
    <source>
        <dbReference type="ARBA" id="ARBA00023136"/>
    </source>
</evidence>
<dbReference type="SUPFAM" id="SSF47384">
    <property type="entry name" value="Homodimeric domain of signal transducing histidine kinase"/>
    <property type="match status" value="1"/>
</dbReference>
<feature type="domain" description="HAMP" evidence="13">
    <location>
        <begin position="188"/>
        <end position="241"/>
    </location>
</feature>
<evidence type="ECO:0000256" key="7">
    <source>
        <dbReference type="ARBA" id="ARBA00022777"/>
    </source>
</evidence>
<evidence type="ECO:0000256" key="8">
    <source>
        <dbReference type="ARBA" id="ARBA00022989"/>
    </source>
</evidence>
<dbReference type="CDD" id="cd06225">
    <property type="entry name" value="HAMP"/>
    <property type="match status" value="1"/>
</dbReference>
<dbReference type="PROSITE" id="PS50109">
    <property type="entry name" value="HIS_KIN"/>
    <property type="match status" value="1"/>
</dbReference>
<evidence type="ECO:0000259" key="13">
    <source>
        <dbReference type="PROSITE" id="PS50885"/>
    </source>
</evidence>
<dbReference type="Gene3D" id="1.10.287.130">
    <property type="match status" value="1"/>
</dbReference>
<proteinExistence type="predicted"/>
<organism evidence="14 15">
    <name type="scientific">Luedemannella helvata</name>
    <dbReference type="NCBI Taxonomy" id="349315"/>
    <lineage>
        <taxon>Bacteria</taxon>
        <taxon>Bacillati</taxon>
        <taxon>Actinomycetota</taxon>
        <taxon>Actinomycetes</taxon>
        <taxon>Micromonosporales</taxon>
        <taxon>Micromonosporaceae</taxon>
        <taxon>Luedemannella</taxon>
    </lineage>
</organism>
<dbReference type="PRINTS" id="PR00344">
    <property type="entry name" value="BCTRLSENSOR"/>
</dbReference>
<evidence type="ECO:0000256" key="6">
    <source>
        <dbReference type="ARBA" id="ARBA00022692"/>
    </source>
</evidence>
<reference evidence="15" key="1">
    <citation type="journal article" date="2019" name="Int. J. Syst. Evol. Microbiol.">
        <title>The Global Catalogue of Microorganisms (GCM) 10K type strain sequencing project: providing services to taxonomists for standard genome sequencing and annotation.</title>
        <authorList>
            <consortium name="The Broad Institute Genomics Platform"/>
            <consortium name="The Broad Institute Genome Sequencing Center for Infectious Disease"/>
            <person name="Wu L."/>
            <person name="Ma J."/>
        </authorList>
    </citation>
    <scope>NUCLEOTIDE SEQUENCE [LARGE SCALE GENOMIC DNA]</scope>
    <source>
        <strain evidence="15">JCM 13249</strain>
    </source>
</reference>
<dbReference type="InterPro" id="IPR050428">
    <property type="entry name" value="TCS_sensor_his_kinase"/>
</dbReference>
<keyword evidence="7 14" id="KW-0418">Kinase</keyword>
<dbReference type="Gene3D" id="6.10.340.10">
    <property type="match status" value="1"/>
</dbReference>
<dbReference type="InterPro" id="IPR003661">
    <property type="entry name" value="HisK_dim/P_dom"/>
</dbReference>
<keyword evidence="4" id="KW-0597">Phosphoprotein</keyword>
<evidence type="ECO:0000259" key="12">
    <source>
        <dbReference type="PROSITE" id="PS50109"/>
    </source>
</evidence>
<keyword evidence="15" id="KW-1185">Reference proteome</keyword>
<evidence type="ECO:0000256" key="11">
    <source>
        <dbReference type="SAM" id="Phobius"/>
    </source>
</evidence>
<dbReference type="Proteomes" id="UP001500655">
    <property type="component" value="Unassembled WGS sequence"/>
</dbReference>
<comment type="caution">
    <text evidence="14">The sequence shown here is derived from an EMBL/GenBank/DDBJ whole genome shotgun (WGS) entry which is preliminary data.</text>
</comment>